<proteinExistence type="predicted"/>
<comment type="caution">
    <text evidence="2">The sequence shown here is derived from an EMBL/GenBank/DDBJ whole genome shotgun (WGS) entry which is preliminary data.</text>
</comment>
<keyword evidence="3" id="KW-1185">Reference proteome</keyword>
<name>A0AAW4PXQ2_9EURY</name>
<evidence type="ECO:0000313" key="2">
    <source>
        <dbReference type="EMBL" id="MBX0325803.1"/>
    </source>
</evidence>
<evidence type="ECO:0000256" key="1">
    <source>
        <dbReference type="SAM" id="MobiDB-lite"/>
    </source>
</evidence>
<feature type="region of interest" description="Disordered" evidence="1">
    <location>
        <begin position="47"/>
        <end position="72"/>
    </location>
</feature>
<accession>A0AAW4PXQ2</accession>
<feature type="compositionally biased region" description="Acidic residues" evidence="1">
    <location>
        <begin position="51"/>
        <end position="66"/>
    </location>
</feature>
<dbReference type="Proteomes" id="UP001430377">
    <property type="component" value="Unassembled WGS sequence"/>
</dbReference>
<organism evidence="2 3">
    <name type="scientific">Haloarcula rubra</name>
    <dbReference type="NCBI Taxonomy" id="2487747"/>
    <lineage>
        <taxon>Archaea</taxon>
        <taxon>Methanobacteriati</taxon>
        <taxon>Methanobacteriota</taxon>
        <taxon>Stenosarchaea group</taxon>
        <taxon>Halobacteria</taxon>
        <taxon>Halobacteriales</taxon>
        <taxon>Haloarculaceae</taxon>
        <taxon>Haloarcula</taxon>
    </lineage>
</organism>
<protein>
    <submittedName>
        <fullName evidence="2">Uncharacterized protein</fullName>
    </submittedName>
</protein>
<dbReference type="AlphaFoldDB" id="A0AAW4PXQ2"/>
<dbReference type="RefSeq" id="WP_220620662.1">
    <property type="nucleotide sequence ID" value="NZ_RKLR01000019.1"/>
</dbReference>
<sequence>MTEGELPAPPEDRPDAERQAWFEGAATVAQLQADQWAIIAKQYREAAEDLGHEDDPDDVDDEDDGPGECPDCGMDRVKAMGGAVCPRCGPDND</sequence>
<reference evidence="2 3" key="1">
    <citation type="submission" date="2021-06" db="EMBL/GenBank/DDBJ databases">
        <title>Halomicroarcula sp. a new haloarchaeum isolated from saline soil.</title>
        <authorList>
            <person name="Duran-Viseras A."/>
            <person name="Sanchez-Porro C."/>
            <person name="Ventosa A."/>
        </authorList>
    </citation>
    <scope>NUCLEOTIDE SEQUENCE [LARGE SCALE GENOMIC DNA]</scope>
    <source>
        <strain evidence="2 3">F13</strain>
    </source>
</reference>
<evidence type="ECO:0000313" key="3">
    <source>
        <dbReference type="Proteomes" id="UP001430377"/>
    </source>
</evidence>
<gene>
    <name evidence="2" type="ORF">EGH21_22555</name>
</gene>
<dbReference type="EMBL" id="RKLR01000019">
    <property type="protein sequence ID" value="MBX0325803.1"/>
    <property type="molecule type" value="Genomic_DNA"/>
</dbReference>